<comment type="caution">
    <text evidence="1">The sequence shown here is derived from an EMBL/GenBank/DDBJ whole genome shotgun (WGS) entry which is preliminary data.</text>
</comment>
<keyword evidence="2" id="KW-1185">Reference proteome</keyword>
<dbReference type="Proteomes" id="UP001206925">
    <property type="component" value="Unassembled WGS sequence"/>
</dbReference>
<feature type="non-terminal residue" evidence="1">
    <location>
        <position position="1"/>
    </location>
</feature>
<feature type="non-terminal residue" evidence="1">
    <location>
        <position position="69"/>
    </location>
</feature>
<name>A0AAD5GGL5_AMBAR</name>
<reference evidence="1" key="1">
    <citation type="submission" date="2022-06" db="EMBL/GenBank/DDBJ databases">
        <title>Uncovering the hologenomic basis of an extraordinary plant invasion.</title>
        <authorList>
            <person name="Bieker V.C."/>
            <person name="Martin M.D."/>
            <person name="Gilbert T."/>
            <person name="Hodgins K."/>
            <person name="Battlay P."/>
            <person name="Petersen B."/>
            <person name="Wilson J."/>
        </authorList>
    </citation>
    <scope>NUCLEOTIDE SEQUENCE</scope>
    <source>
        <strain evidence="1">AA19_3_7</strain>
        <tissue evidence="1">Leaf</tissue>
    </source>
</reference>
<gene>
    <name evidence="1" type="ORF">M8C21_027276</name>
</gene>
<sequence length="69" mass="7830">DCFKCLGLGFSTNRDVIVIIDLNSSVCQYCVVRQYMVFKYSTRDKTQIRVILENAFGPVFKLGAMVDSL</sequence>
<protein>
    <submittedName>
        <fullName evidence="1">Uncharacterized protein</fullName>
    </submittedName>
</protein>
<evidence type="ECO:0000313" key="1">
    <source>
        <dbReference type="EMBL" id="KAI7739168.1"/>
    </source>
</evidence>
<evidence type="ECO:0000313" key="2">
    <source>
        <dbReference type="Proteomes" id="UP001206925"/>
    </source>
</evidence>
<organism evidence="1 2">
    <name type="scientific">Ambrosia artemisiifolia</name>
    <name type="common">Common ragweed</name>
    <dbReference type="NCBI Taxonomy" id="4212"/>
    <lineage>
        <taxon>Eukaryota</taxon>
        <taxon>Viridiplantae</taxon>
        <taxon>Streptophyta</taxon>
        <taxon>Embryophyta</taxon>
        <taxon>Tracheophyta</taxon>
        <taxon>Spermatophyta</taxon>
        <taxon>Magnoliopsida</taxon>
        <taxon>eudicotyledons</taxon>
        <taxon>Gunneridae</taxon>
        <taxon>Pentapetalae</taxon>
        <taxon>asterids</taxon>
        <taxon>campanulids</taxon>
        <taxon>Asterales</taxon>
        <taxon>Asteraceae</taxon>
        <taxon>Asteroideae</taxon>
        <taxon>Heliantheae alliance</taxon>
        <taxon>Heliantheae</taxon>
        <taxon>Ambrosia</taxon>
    </lineage>
</organism>
<dbReference type="AlphaFoldDB" id="A0AAD5GGL5"/>
<accession>A0AAD5GGL5</accession>
<dbReference type="EMBL" id="JAMZMK010008666">
    <property type="protein sequence ID" value="KAI7739168.1"/>
    <property type="molecule type" value="Genomic_DNA"/>
</dbReference>
<proteinExistence type="predicted"/>